<keyword evidence="2" id="KW-0808">Transferase</keyword>
<comment type="similarity">
    <text evidence="9">Belongs to the membrane-bound acyltransferase family. Porcupine subfamily.</text>
</comment>
<evidence type="ECO:0000256" key="6">
    <source>
        <dbReference type="ARBA" id="ARBA00022989"/>
    </source>
</evidence>
<dbReference type="AlphaFoldDB" id="A0AAJ7TT15"/>
<accession>A0AAJ7TT15</accession>
<sequence>MEEHQATFLTQLLHSCVLPTTVQGLEAIWALLLLCLLIRAYCRLSVPPWTKHLCCVAAGFFSLYHFFSLNMVWVVLLSLMCYVILFLCRHSSVCGVCLSVTVLIYLLMGEMHMVDAVNWHKMRGAQMIVAMKAISLGFDMDRGLVPGLPSPLQFMGYIYFVGTIIFGPWTSYHQYLNAIDSAPMDWPWCKKSLISLTKSICCLVVSTCLAPYLFPYIIPIYRLGFLNKWLNAYQTALSFHFSSYFVGFLSETSCTLAGGGYSEEKDHVKWDMDVSHPLNIEVPRSMVEVVTSWNIPMSRWLNTYVFKNTVQLGTFPAILVTYAASALLHGLSFHLGAVLLSLGLVTYTEHVLRKKLAGVFSACILSRRCQPDCQHRHKQTVWVRLANLCFGALTLFHLTYLGSLFETDSESLEEEGYNMAHTIAMWSSLDWASHWVTAACLLFYKLI</sequence>
<evidence type="ECO:0000256" key="3">
    <source>
        <dbReference type="ARBA" id="ARBA00022687"/>
    </source>
</evidence>
<dbReference type="CTD" id="64840"/>
<keyword evidence="5" id="KW-0256">Endoplasmic reticulum</keyword>
<dbReference type="RefSeq" id="XP_032822480.1">
    <property type="nucleotide sequence ID" value="XM_032966589.1"/>
</dbReference>
<protein>
    <recommendedName>
        <fullName evidence="11">Protein-serine O-palmitoleoyltransferase porcupine</fullName>
        <ecNumber evidence="10">2.3.1.250</ecNumber>
    </recommendedName>
</protein>
<evidence type="ECO:0000256" key="12">
    <source>
        <dbReference type="ARBA" id="ARBA00047978"/>
    </source>
</evidence>
<dbReference type="PANTHER" id="PTHR13906">
    <property type="entry name" value="PORCUPINE"/>
    <property type="match status" value="1"/>
</dbReference>
<dbReference type="GO" id="GO:0061355">
    <property type="term" value="P:Wnt protein secretion"/>
    <property type="evidence" value="ECO:0007669"/>
    <property type="project" value="TreeGrafter"/>
</dbReference>
<feature type="transmembrane region" description="Helical" evidence="13">
    <location>
        <begin position="193"/>
        <end position="218"/>
    </location>
</feature>
<feature type="transmembrane region" description="Helical" evidence="13">
    <location>
        <begin position="53"/>
        <end position="76"/>
    </location>
</feature>
<feature type="transmembrane region" description="Helical" evidence="13">
    <location>
        <begin position="154"/>
        <end position="172"/>
    </location>
</feature>
<keyword evidence="3" id="KW-0879">Wnt signaling pathway</keyword>
<keyword evidence="6 13" id="KW-1133">Transmembrane helix</keyword>
<proteinExistence type="inferred from homology"/>
<dbReference type="GO" id="GO:0005789">
    <property type="term" value="C:endoplasmic reticulum membrane"/>
    <property type="evidence" value="ECO:0007669"/>
    <property type="project" value="UniProtKB-SubCell"/>
</dbReference>
<gene>
    <name evidence="15" type="primary">PORCN</name>
</gene>
<dbReference type="GO" id="GO:0030258">
    <property type="term" value="P:lipid modification"/>
    <property type="evidence" value="ECO:0007669"/>
    <property type="project" value="TreeGrafter"/>
</dbReference>
<keyword evidence="14" id="KW-1185">Reference proteome</keyword>
<evidence type="ECO:0000256" key="1">
    <source>
        <dbReference type="ARBA" id="ARBA00004477"/>
    </source>
</evidence>
<feature type="transmembrane region" description="Helical" evidence="13">
    <location>
        <begin position="423"/>
        <end position="444"/>
    </location>
</feature>
<organism evidence="14 15">
    <name type="scientific">Petromyzon marinus</name>
    <name type="common">Sea lamprey</name>
    <dbReference type="NCBI Taxonomy" id="7757"/>
    <lineage>
        <taxon>Eukaryota</taxon>
        <taxon>Metazoa</taxon>
        <taxon>Chordata</taxon>
        <taxon>Craniata</taxon>
        <taxon>Vertebrata</taxon>
        <taxon>Cyclostomata</taxon>
        <taxon>Hyperoartia</taxon>
        <taxon>Petromyzontiformes</taxon>
        <taxon>Petromyzontidae</taxon>
        <taxon>Petromyzon</taxon>
    </lineage>
</organism>
<evidence type="ECO:0000256" key="11">
    <source>
        <dbReference type="ARBA" id="ARBA00040371"/>
    </source>
</evidence>
<name>A0AAJ7TT15_PETMA</name>
<evidence type="ECO:0000256" key="8">
    <source>
        <dbReference type="ARBA" id="ARBA00023315"/>
    </source>
</evidence>
<evidence type="ECO:0000256" key="2">
    <source>
        <dbReference type="ARBA" id="ARBA00022679"/>
    </source>
</evidence>
<feature type="transmembrane region" description="Helical" evidence="13">
    <location>
        <begin position="322"/>
        <end position="345"/>
    </location>
</feature>
<evidence type="ECO:0000256" key="5">
    <source>
        <dbReference type="ARBA" id="ARBA00022824"/>
    </source>
</evidence>
<evidence type="ECO:0000313" key="15">
    <source>
        <dbReference type="RefSeq" id="XP_032822480.1"/>
    </source>
</evidence>
<feature type="transmembrane region" description="Helical" evidence="13">
    <location>
        <begin position="385"/>
        <end position="403"/>
    </location>
</feature>
<dbReference type="Proteomes" id="UP001318040">
    <property type="component" value="Chromosome 36"/>
</dbReference>
<evidence type="ECO:0000256" key="7">
    <source>
        <dbReference type="ARBA" id="ARBA00023136"/>
    </source>
</evidence>
<dbReference type="InterPro" id="IPR004299">
    <property type="entry name" value="MBOAT_fam"/>
</dbReference>
<evidence type="ECO:0000313" key="14">
    <source>
        <dbReference type="Proteomes" id="UP001318040"/>
    </source>
</evidence>
<keyword evidence="8" id="KW-0012">Acyltransferase</keyword>
<evidence type="ECO:0000256" key="13">
    <source>
        <dbReference type="SAM" id="Phobius"/>
    </source>
</evidence>
<evidence type="ECO:0000256" key="4">
    <source>
        <dbReference type="ARBA" id="ARBA00022692"/>
    </source>
</evidence>
<comment type="catalytic activity">
    <reaction evidence="12">
        <text>[Wnt protein]-L-serine + (9Z)-hexadecenoyl-CoA = [Wnt protein]-O-(9Z)-hexadecenoyl-L-serine + CoA</text>
        <dbReference type="Rhea" id="RHEA:45336"/>
        <dbReference type="Rhea" id="RHEA-COMP:11170"/>
        <dbReference type="Rhea" id="RHEA-COMP:11171"/>
        <dbReference type="ChEBI" id="CHEBI:29999"/>
        <dbReference type="ChEBI" id="CHEBI:57287"/>
        <dbReference type="ChEBI" id="CHEBI:61540"/>
        <dbReference type="ChEBI" id="CHEBI:85189"/>
        <dbReference type="EC" id="2.3.1.250"/>
    </reaction>
</comment>
<feature type="transmembrane region" description="Helical" evidence="13">
    <location>
        <begin position="20"/>
        <end position="41"/>
    </location>
</feature>
<comment type="subcellular location">
    <subcellularLocation>
        <location evidence="1">Endoplasmic reticulum membrane</location>
        <topology evidence="1">Multi-pass membrane protein</topology>
    </subcellularLocation>
</comment>
<dbReference type="GO" id="GO:0016055">
    <property type="term" value="P:Wnt signaling pathway"/>
    <property type="evidence" value="ECO:0007669"/>
    <property type="project" value="UniProtKB-KW"/>
</dbReference>
<reference evidence="15" key="1">
    <citation type="submission" date="2025-08" db="UniProtKB">
        <authorList>
            <consortium name="RefSeq"/>
        </authorList>
    </citation>
    <scope>IDENTIFICATION</scope>
    <source>
        <tissue evidence="15">Sperm</tissue>
    </source>
</reference>
<dbReference type="InterPro" id="IPR049941">
    <property type="entry name" value="LPLAT_7/PORCN-like"/>
</dbReference>
<feature type="transmembrane region" description="Helical" evidence="13">
    <location>
        <begin position="82"/>
        <end position="108"/>
    </location>
</feature>
<evidence type="ECO:0000256" key="9">
    <source>
        <dbReference type="ARBA" id="ARBA00038269"/>
    </source>
</evidence>
<dbReference type="PANTHER" id="PTHR13906:SF12">
    <property type="entry name" value="PROTEIN-SERINE O-PALMITOLEOYLTRANSFERASE PORCUPINE"/>
    <property type="match status" value="1"/>
</dbReference>
<dbReference type="GeneID" id="116949361"/>
<dbReference type="EC" id="2.3.1.250" evidence="10"/>
<keyword evidence="4 13" id="KW-0812">Transmembrane</keyword>
<dbReference type="GO" id="GO:0017147">
    <property type="term" value="F:Wnt-protein binding"/>
    <property type="evidence" value="ECO:0007669"/>
    <property type="project" value="TreeGrafter"/>
</dbReference>
<dbReference type="Pfam" id="PF03062">
    <property type="entry name" value="MBOAT"/>
    <property type="match status" value="1"/>
</dbReference>
<evidence type="ECO:0000256" key="10">
    <source>
        <dbReference type="ARBA" id="ARBA00038867"/>
    </source>
</evidence>
<keyword evidence="7 13" id="KW-0472">Membrane</keyword>
<dbReference type="GO" id="GO:1990698">
    <property type="term" value="F:palmitoleoyltransferase activity"/>
    <property type="evidence" value="ECO:0007669"/>
    <property type="project" value="UniProtKB-EC"/>
</dbReference>